<comment type="caution">
    <text evidence="1">The sequence shown here is derived from an EMBL/GenBank/DDBJ whole genome shotgun (WGS) entry which is preliminary data.</text>
</comment>
<sequence>MMILSKTTALSIILQLFVLCVQGQPRQFISDVFGDKKGEVAMVGIGECPTCYPALYQFVQLSNGHVLEEYRVDAIGWASRAQRYGILLPDKKGDGVVFNTLNVMPNQIVRATAFDSVIGMYFQGSNYNKYSMQCDVRNAKCLVLEPYKNGIRIIDASLPNDPLKPRVIFELKDRPGKRINFHFSRSGRYVYCTGLGIILDLQEQKTVFQFKKDNNPSDHIVPTFDGGDEHMFIEQEKPNSIAVINLSKGRIIKNITIPDGLINISGLNPSFILHPTTSPGVMFVQVYSGPTLDRIGRSYFIKADGSFLEMKTAE</sequence>
<gene>
    <name evidence="1" type="ORF">VRU49_02120</name>
</gene>
<keyword evidence="2" id="KW-1185">Reference proteome</keyword>
<proteinExistence type="predicted"/>
<organism evidence="1 2">
    <name type="scientific">Pedobacter flavus</name>
    <dbReference type="NCBI Taxonomy" id="3113906"/>
    <lineage>
        <taxon>Bacteria</taxon>
        <taxon>Pseudomonadati</taxon>
        <taxon>Bacteroidota</taxon>
        <taxon>Sphingobacteriia</taxon>
        <taxon>Sphingobacteriales</taxon>
        <taxon>Sphingobacteriaceae</taxon>
        <taxon>Pedobacter</taxon>
    </lineage>
</organism>
<dbReference type="InterPro" id="IPR011048">
    <property type="entry name" value="Haem_d1_sf"/>
</dbReference>
<dbReference type="RefSeq" id="WP_330145123.1">
    <property type="nucleotide sequence ID" value="NZ_JAZDQU010000001.1"/>
</dbReference>
<dbReference type="EMBL" id="JAZDQU010000001">
    <property type="protein sequence ID" value="MEE1884205.1"/>
    <property type="molecule type" value="Genomic_DNA"/>
</dbReference>
<dbReference type="SUPFAM" id="SSF51004">
    <property type="entry name" value="C-terminal (heme d1) domain of cytochrome cd1-nitrite reductase"/>
    <property type="match status" value="1"/>
</dbReference>
<accession>A0ABU7GZ06</accession>
<protein>
    <submittedName>
        <fullName evidence="1">Uncharacterized protein</fullName>
    </submittedName>
</protein>
<dbReference type="Proteomes" id="UP001337681">
    <property type="component" value="Unassembled WGS sequence"/>
</dbReference>
<reference evidence="1 2" key="1">
    <citation type="submission" date="2024-01" db="EMBL/GenBank/DDBJ databases">
        <title>Pedobacter sp. nov., isolated from oil-contaminated soil.</title>
        <authorList>
            <person name="Le N.T.T."/>
        </authorList>
    </citation>
    <scope>NUCLEOTIDE SEQUENCE [LARGE SCALE GENOMIC DNA]</scope>
    <source>
        <strain evidence="1 2">VNH31</strain>
    </source>
</reference>
<evidence type="ECO:0000313" key="1">
    <source>
        <dbReference type="EMBL" id="MEE1884205.1"/>
    </source>
</evidence>
<evidence type="ECO:0000313" key="2">
    <source>
        <dbReference type="Proteomes" id="UP001337681"/>
    </source>
</evidence>
<name>A0ABU7GZ06_9SPHI</name>